<proteinExistence type="predicted"/>
<gene>
    <name evidence="2" type="ordered locus">MGMSRv2__0932</name>
</gene>
<dbReference type="AlphaFoldDB" id="V6EYB7"/>
<accession>V6EYB7</accession>
<dbReference type="KEGG" id="mgy:MGMSRv2__0932"/>
<reference evidence="2 3" key="1">
    <citation type="journal article" date="2014" name="Genome Announc.">
        <title>Complete genome sequence of Magnetospirillum gryphiswaldense MSR-1.</title>
        <authorList>
            <person name="Wang X."/>
            <person name="Wang Q."/>
            <person name="Zhang W."/>
            <person name="Wang Y."/>
            <person name="Li L."/>
            <person name="Wen T."/>
            <person name="Zhang T."/>
            <person name="Zhang Y."/>
            <person name="Xu J."/>
            <person name="Hu J."/>
            <person name="Li S."/>
            <person name="Liu L."/>
            <person name="Liu J."/>
            <person name="Jiang W."/>
            <person name="Tian J."/>
            <person name="Li Y."/>
            <person name="Schuler D."/>
            <person name="Wang L."/>
            <person name="Li J."/>
        </authorList>
    </citation>
    <scope>NUCLEOTIDE SEQUENCE [LARGE SCALE GENOMIC DNA]</scope>
    <source>
        <strain evidence="3">DSM 6361 / JCM 21280 / NBRC 15271 / MSR-1</strain>
    </source>
</reference>
<feature type="region of interest" description="Disordered" evidence="1">
    <location>
        <begin position="1"/>
        <end position="29"/>
    </location>
</feature>
<organism evidence="2 3">
    <name type="scientific">Magnetospirillum gryphiswaldense (strain DSM 6361 / JCM 21280 / NBRC 15271 / MSR-1)</name>
    <dbReference type="NCBI Taxonomy" id="431944"/>
    <lineage>
        <taxon>Bacteria</taxon>
        <taxon>Pseudomonadati</taxon>
        <taxon>Pseudomonadota</taxon>
        <taxon>Alphaproteobacteria</taxon>
        <taxon>Rhodospirillales</taxon>
        <taxon>Rhodospirillaceae</taxon>
        <taxon>Magnetospirillum</taxon>
    </lineage>
</organism>
<dbReference type="HOGENOM" id="CLU_675782_0_0_5"/>
<evidence type="ECO:0000256" key="1">
    <source>
        <dbReference type="SAM" id="MobiDB-lite"/>
    </source>
</evidence>
<evidence type="ECO:0000313" key="2">
    <source>
        <dbReference type="EMBL" id="CDK98147.1"/>
    </source>
</evidence>
<dbReference type="STRING" id="1430440.MGMSRv2__0932"/>
<dbReference type="EMBL" id="HG794546">
    <property type="protein sequence ID" value="CDK98147.1"/>
    <property type="molecule type" value="Genomic_DNA"/>
</dbReference>
<dbReference type="Proteomes" id="UP000018922">
    <property type="component" value="Chromosome I"/>
</dbReference>
<protein>
    <submittedName>
        <fullName evidence="2">Uncharacterized protein</fullName>
    </submittedName>
</protein>
<keyword evidence="3" id="KW-1185">Reference proteome</keyword>
<evidence type="ECO:0000313" key="3">
    <source>
        <dbReference type="Proteomes" id="UP000018922"/>
    </source>
</evidence>
<name>V6EYB7_MAGGM</name>
<sequence>MAGGQGEADAAAARRHRRRADGDAQETQFLQPCRHLQGAVLVAQDDRHDLGGGMSGIKPGIVEPQPQPLGHGLQAGAVVGQGGDQIDGGIHGAEHRRRQRGGIDQARGAVDEKVLQSLRPGHIGAEAAHGLGEGAHGQIHMGAHRQAEAVGPQNTGGVGFVQVQKRVPFLGDGHQLVDVGGIAIHGKHRFGDDEARPFAAPGAVQQFLQMGQVVMAEAGLLDACRLAAHVQRRMVQAVGEDQRFRPPHRTVEQGRQHRGVALPAAGHDHGGFHPFGGGDLFLDRLQRPVVAGDQPRRPRSGAILGRPFPRPLDQQRVVGKAQIVVGGEVQQFPSVLEDTSAGQVLDHAQTPPPARLGQIVEHAGKGGVKILHGRPSNALSGFLQSQCSRFYIAVPESGEKPRFQQGL</sequence>